<dbReference type="InParanoid" id="E4XVI7"/>
<gene>
    <name evidence="2" type="ORF">GSOID_T00005517001</name>
</gene>
<feature type="region of interest" description="Disordered" evidence="1">
    <location>
        <begin position="169"/>
        <end position="190"/>
    </location>
</feature>
<evidence type="ECO:0000256" key="1">
    <source>
        <dbReference type="SAM" id="MobiDB-lite"/>
    </source>
</evidence>
<accession>E4XVI7</accession>
<protein>
    <submittedName>
        <fullName evidence="2">Uncharacterized protein</fullName>
    </submittedName>
</protein>
<dbReference type="OrthoDB" id="10515759at2759"/>
<name>E4XVI7_OIKDI</name>
<organism evidence="2">
    <name type="scientific">Oikopleura dioica</name>
    <name type="common">Tunicate</name>
    <dbReference type="NCBI Taxonomy" id="34765"/>
    <lineage>
        <taxon>Eukaryota</taxon>
        <taxon>Metazoa</taxon>
        <taxon>Chordata</taxon>
        <taxon>Tunicata</taxon>
        <taxon>Appendicularia</taxon>
        <taxon>Copelata</taxon>
        <taxon>Oikopleuridae</taxon>
        <taxon>Oikopleura</taxon>
    </lineage>
</organism>
<evidence type="ECO:0000313" key="3">
    <source>
        <dbReference type="Proteomes" id="UP000001307"/>
    </source>
</evidence>
<reference evidence="2" key="1">
    <citation type="journal article" date="2010" name="Science">
        <title>Plasticity of animal genome architecture unmasked by rapid evolution of a pelagic tunicate.</title>
        <authorList>
            <person name="Denoeud F."/>
            <person name="Henriet S."/>
            <person name="Mungpakdee S."/>
            <person name="Aury J.M."/>
            <person name="Da Silva C."/>
            <person name="Brinkmann H."/>
            <person name="Mikhaleva J."/>
            <person name="Olsen L.C."/>
            <person name="Jubin C."/>
            <person name="Canestro C."/>
            <person name="Bouquet J.M."/>
            <person name="Danks G."/>
            <person name="Poulain J."/>
            <person name="Campsteijn C."/>
            <person name="Adamski M."/>
            <person name="Cross I."/>
            <person name="Yadetie F."/>
            <person name="Muffato M."/>
            <person name="Louis A."/>
            <person name="Butcher S."/>
            <person name="Tsagkogeorga G."/>
            <person name="Konrad A."/>
            <person name="Singh S."/>
            <person name="Jensen M.F."/>
            <person name="Cong E.H."/>
            <person name="Eikeseth-Otteraa H."/>
            <person name="Noel B."/>
            <person name="Anthouard V."/>
            <person name="Porcel B.M."/>
            <person name="Kachouri-Lafond R."/>
            <person name="Nishino A."/>
            <person name="Ugolini M."/>
            <person name="Chourrout P."/>
            <person name="Nishida H."/>
            <person name="Aasland R."/>
            <person name="Huzurbazar S."/>
            <person name="Westhof E."/>
            <person name="Delsuc F."/>
            <person name="Lehrach H."/>
            <person name="Reinhardt R."/>
            <person name="Weissenbach J."/>
            <person name="Roy S.W."/>
            <person name="Artiguenave F."/>
            <person name="Postlethwait J.H."/>
            <person name="Manak J.R."/>
            <person name="Thompson E.M."/>
            <person name="Jaillon O."/>
            <person name="Du Pasquier L."/>
            <person name="Boudinot P."/>
            <person name="Liberles D.A."/>
            <person name="Volff J.N."/>
            <person name="Philippe H."/>
            <person name="Lenhard B."/>
            <person name="Roest Crollius H."/>
            <person name="Wincker P."/>
            <person name="Chourrout D."/>
        </authorList>
    </citation>
    <scope>NUCLEOTIDE SEQUENCE [LARGE SCALE GENOMIC DNA]</scope>
</reference>
<sequence>MVFLLFLIAQILGNKVKVVNTDFQTLDPFCESNIIFRDATSDSCSGRTFQNGKSCSAQCLETVRLTCSCIDIAFGVISVAKPGGCEWEIEGVCEIAVVKKQASADFAVWLSNNTTESECAETVKESLESSSSNTAADVICSAGSTRKRRSLNSPLKDFDVEALITITESPSSNNTTSTNMTGVDNTDNSGNMTNIEKQITLIFENAVEELAAAVKNETGLDAPAIEITLGNVTVEETVASAETSEEEIDLSILDSPFFMPQICNSTLKGDTYQVIYERSIYLSADSASIVDILAAFPADLVANHTLCVEFTDVFDRLYITVDSKEITGEFFEVYSTIEAQIANEIDEVISALVYAGTVSYPDDNTTYVSFAPEEPLMLNIEFSMDFGTDWTWNPQFADKSSTSYYLLSKVISDIFETSWNTCAELFDLEVSTKIRFSKRNNQRRRRAASDFTSVSIIMDFIPNENNTNVDNPSELVNFESDFISDLSNAINNASASNDVTNILPELFLPTFNSKTTVHFESYEEPETSTNIPTTSTVNFIEDERIVEIESSISNLADGITGLESDVSRIENRLDEKTKQDKMMEIMMIQSLFRKTPSTSTEVENRLRQNEAQTDAKLDSMESRLLDIINAVAMQISSLKSDIFSAFGLE</sequence>
<dbReference type="EMBL" id="FN653212">
    <property type="protein sequence ID" value="CBY13705.1"/>
    <property type="molecule type" value="Genomic_DNA"/>
</dbReference>
<dbReference type="AlphaFoldDB" id="E4XVI7"/>
<proteinExistence type="predicted"/>
<feature type="compositionally biased region" description="Polar residues" evidence="1">
    <location>
        <begin position="180"/>
        <end position="190"/>
    </location>
</feature>
<evidence type="ECO:0000313" key="2">
    <source>
        <dbReference type="EMBL" id="CBY13705.1"/>
    </source>
</evidence>
<dbReference type="Proteomes" id="UP000001307">
    <property type="component" value="Unassembled WGS sequence"/>
</dbReference>
<keyword evidence="3" id="KW-1185">Reference proteome</keyword>